<feature type="binding site" evidence="1">
    <location>
        <position position="183"/>
    </location>
    <ligand>
        <name>a protein</name>
        <dbReference type="ChEBI" id="CHEBI:16541"/>
    </ligand>
    <ligandPart>
        <name>C-terminal Xaa-(2S)-2-hydroxyglycine residue</name>
        <dbReference type="ChEBI" id="CHEBI:142768"/>
    </ligandPart>
</feature>
<dbReference type="InterPro" id="IPR001258">
    <property type="entry name" value="NHL_repeat"/>
</dbReference>
<evidence type="ECO:0000313" key="4">
    <source>
        <dbReference type="EMBL" id="CAD7222354.1"/>
    </source>
</evidence>
<dbReference type="PANTHER" id="PTHR10680">
    <property type="entry name" value="PEPTIDYL-GLYCINE ALPHA-AMIDATING MONOOXYGENASE"/>
    <property type="match status" value="1"/>
</dbReference>
<gene>
    <name evidence="4" type="ORF">CTOB1V02_LOCUS365</name>
</gene>
<keyword evidence="2" id="KW-0862">Zinc</keyword>
<evidence type="ECO:0000256" key="1">
    <source>
        <dbReference type="PIRSR" id="PIRSR600720-1"/>
    </source>
</evidence>
<feature type="disulfide bond" evidence="3">
    <location>
        <begin position="222"/>
        <end position="233"/>
    </location>
</feature>
<feature type="disulfide bond" evidence="3">
    <location>
        <begin position="164"/>
        <end position="184"/>
    </location>
</feature>
<dbReference type="Pfam" id="PF01436">
    <property type="entry name" value="NHL"/>
    <property type="match status" value="1"/>
</dbReference>
<dbReference type="AlphaFoldDB" id="A0A7R8W272"/>
<dbReference type="GO" id="GO:0005576">
    <property type="term" value="C:extracellular region"/>
    <property type="evidence" value="ECO:0007669"/>
    <property type="project" value="TreeGrafter"/>
</dbReference>
<keyword evidence="2" id="KW-0479">Metal-binding</keyword>
<evidence type="ECO:0000256" key="2">
    <source>
        <dbReference type="PIRSR" id="PIRSR600720-2"/>
    </source>
</evidence>
<dbReference type="InterPro" id="IPR011042">
    <property type="entry name" value="6-blade_b-propeller_TolB-like"/>
</dbReference>
<dbReference type="SUPFAM" id="SSF101898">
    <property type="entry name" value="NHL repeat"/>
    <property type="match status" value="1"/>
</dbReference>
<accession>A0A7R8W272</accession>
<feature type="binding site" evidence="2">
    <location>
        <position position="307"/>
    </location>
    <ligand>
        <name>Zn(2+)</name>
        <dbReference type="ChEBI" id="CHEBI:29105"/>
        <note>catalytic</note>
    </ligand>
</feature>
<name>A0A7R8W272_9CRUS</name>
<dbReference type="PRINTS" id="PR00790">
    <property type="entry name" value="PAMONOXGNASE"/>
</dbReference>
<dbReference type="PANTHER" id="PTHR10680:SF36">
    <property type="entry name" value="PEPTIDYL-ALPHA-HYDROXYGLYCINE ALPHA-AMIDATING LYASE 1"/>
    <property type="match status" value="1"/>
</dbReference>
<feature type="binding site" evidence="2">
    <location>
        <position position="308"/>
    </location>
    <ligand>
        <name>Ca(2+)</name>
        <dbReference type="ChEBI" id="CHEBI:29108"/>
        <note>structural</note>
    </ligand>
</feature>
<feature type="binding site" evidence="2">
    <location>
        <position position="116"/>
    </location>
    <ligand>
        <name>Zn(2+)</name>
        <dbReference type="ChEBI" id="CHEBI:29105"/>
        <note>catalytic</note>
    </ligand>
</feature>
<dbReference type="GO" id="GO:0003824">
    <property type="term" value="F:catalytic activity"/>
    <property type="evidence" value="ECO:0007669"/>
    <property type="project" value="InterPro"/>
</dbReference>
<organism evidence="4">
    <name type="scientific">Cyprideis torosa</name>
    <dbReference type="NCBI Taxonomy" id="163714"/>
    <lineage>
        <taxon>Eukaryota</taxon>
        <taxon>Metazoa</taxon>
        <taxon>Ecdysozoa</taxon>
        <taxon>Arthropoda</taxon>
        <taxon>Crustacea</taxon>
        <taxon>Oligostraca</taxon>
        <taxon>Ostracoda</taxon>
        <taxon>Podocopa</taxon>
        <taxon>Podocopida</taxon>
        <taxon>Cytherocopina</taxon>
        <taxon>Cytheroidea</taxon>
        <taxon>Cytherideidae</taxon>
        <taxon>Cyprideis</taxon>
    </lineage>
</organism>
<comment type="cofactor">
    <cofactor evidence="2">
        <name>Zn(2+)</name>
        <dbReference type="ChEBI" id="CHEBI:29105"/>
    </cofactor>
    <text evidence="2">Binds one Zn(2+) ion per subunit.</text>
</comment>
<feature type="binding site" evidence="2">
    <location>
        <position position="210"/>
    </location>
    <ligand>
        <name>Zn(2+)</name>
        <dbReference type="ChEBI" id="CHEBI:29105"/>
        <note>catalytic</note>
    </ligand>
</feature>
<evidence type="ECO:0000256" key="3">
    <source>
        <dbReference type="PIRSR" id="PIRSR600720-3"/>
    </source>
</evidence>
<dbReference type="CDD" id="cd14958">
    <property type="entry name" value="NHL_PAL_like"/>
    <property type="match status" value="1"/>
</dbReference>
<sequence length="338" mass="37763">MMAPLQASVLCKTLILFCVCAQIQGISYYGDRVLYSDEDYDDAYEDLLDYELSAAPMRNTPDKKFEKTSIRPQSFDNNESFIDKDHPIPEDVIVVLDKNTGIIRRQFGKGKFFMPHGISTDRDGNTWVTDVALHQVIKFGENDTEPRMKLGEAFVPGGDEKHFCKPTDVAVASNGEFFVADGYCNSRVLKFNRNGKVIAVIGEDDFSIPHNIILIEDQDTMCVADREDARVICYGAGITAQGSTGRRLYSLEADSSAPIYAVDSDGRNVYAVTGYDADLNNEVSGLTFDLVTKQLIDRWGKELTTPHDLAVGNNGQSIYVSELYPPGIKKYRMERNEK</sequence>
<dbReference type="GO" id="GO:0046872">
    <property type="term" value="F:metal ion binding"/>
    <property type="evidence" value="ECO:0007669"/>
    <property type="project" value="UniProtKB-KW"/>
</dbReference>
<dbReference type="GO" id="GO:0006518">
    <property type="term" value="P:peptide metabolic process"/>
    <property type="evidence" value="ECO:0007669"/>
    <property type="project" value="InterPro"/>
</dbReference>
<keyword evidence="3" id="KW-1015">Disulfide bond</keyword>
<dbReference type="OrthoDB" id="10018185at2759"/>
<proteinExistence type="predicted"/>
<dbReference type="PROSITE" id="PS51125">
    <property type="entry name" value="NHL"/>
    <property type="match status" value="2"/>
</dbReference>
<protein>
    <submittedName>
        <fullName evidence="4">Uncharacterized protein</fullName>
    </submittedName>
</protein>
<dbReference type="GO" id="GO:0016020">
    <property type="term" value="C:membrane"/>
    <property type="evidence" value="ECO:0007669"/>
    <property type="project" value="InterPro"/>
</dbReference>
<reference evidence="4" key="1">
    <citation type="submission" date="2020-11" db="EMBL/GenBank/DDBJ databases">
        <authorList>
            <person name="Tran Van P."/>
        </authorList>
    </citation>
    <scope>NUCLEOTIDE SEQUENCE</scope>
</reference>
<feature type="binding site" evidence="1">
    <location>
        <position position="226"/>
    </location>
    <ligand>
        <name>a protein</name>
        <dbReference type="ChEBI" id="CHEBI:16541"/>
    </ligand>
    <ligandPart>
        <name>C-terminal Xaa-(2S)-2-hydroxyglycine residue</name>
        <dbReference type="ChEBI" id="CHEBI:142768"/>
    </ligandPart>
</feature>
<keyword evidence="2" id="KW-0106">Calcium</keyword>
<dbReference type="Gene3D" id="2.120.10.30">
    <property type="entry name" value="TolB, C-terminal domain"/>
    <property type="match status" value="1"/>
</dbReference>
<dbReference type="InterPro" id="IPR000720">
    <property type="entry name" value="PHM/PAL"/>
</dbReference>
<dbReference type="EMBL" id="OB660049">
    <property type="protein sequence ID" value="CAD7222354.1"/>
    <property type="molecule type" value="Genomic_DNA"/>
</dbReference>